<feature type="compositionally biased region" description="Basic and acidic residues" evidence="5">
    <location>
        <begin position="44"/>
        <end position="53"/>
    </location>
</feature>
<evidence type="ECO:0000256" key="2">
    <source>
        <dbReference type="ARBA" id="ARBA00023125"/>
    </source>
</evidence>
<dbReference type="Pfam" id="PF00440">
    <property type="entry name" value="TetR_N"/>
    <property type="match status" value="1"/>
</dbReference>
<reference evidence="8" key="1">
    <citation type="submission" date="2017-01" db="EMBL/GenBank/DDBJ databases">
        <authorList>
            <person name="Varghese N."/>
            <person name="Submissions S."/>
        </authorList>
    </citation>
    <scope>NUCLEOTIDE SEQUENCE [LARGE SCALE GENOMIC DNA]</scope>
    <source>
        <strain evidence="8">ATCC 12950</strain>
    </source>
</reference>
<dbReference type="InterPro" id="IPR050109">
    <property type="entry name" value="HTH-type_TetR-like_transc_reg"/>
</dbReference>
<dbReference type="AlphaFoldDB" id="A0A1N6UVR2"/>
<evidence type="ECO:0000256" key="4">
    <source>
        <dbReference type="PROSITE-ProRule" id="PRU00335"/>
    </source>
</evidence>
<keyword evidence="8" id="KW-1185">Reference proteome</keyword>
<dbReference type="PROSITE" id="PS50977">
    <property type="entry name" value="HTH_TETR_2"/>
    <property type="match status" value="1"/>
</dbReference>
<evidence type="ECO:0000256" key="3">
    <source>
        <dbReference type="ARBA" id="ARBA00023163"/>
    </source>
</evidence>
<feature type="DNA-binding region" description="H-T-H motif" evidence="4">
    <location>
        <begin position="76"/>
        <end position="95"/>
    </location>
</feature>
<proteinExistence type="predicted"/>
<dbReference type="OrthoDB" id="3687980at2"/>
<sequence length="256" mass="28039">MFPLTRRDVSRPLPEAHSRSAPPKVCDDRPVSARSTVRRVGRPRAVERPRSELSPREEILTAAAELFTAHGYAATSTRAMAERAGIRQASIYHYFDGKEDILAELLESTVRPSLETARALTGGTPEQRLWELCHCDARLLCSGPHNLGALYLLPEVRTERFAAFRRMRDELKDTYARLLAATSAGAALTPDERALRTDLLFALIEGVILIRRDAPAEMAADVLETLAAATADAALRLAGVPDRDLPGLRKTGHGPA</sequence>
<dbReference type="EMBL" id="FTNI01000003">
    <property type="protein sequence ID" value="SIQ69679.1"/>
    <property type="molecule type" value="Genomic_DNA"/>
</dbReference>
<dbReference type="PANTHER" id="PTHR30055">
    <property type="entry name" value="HTH-TYPE TRANSCRIPTIONAL REGULATOR RUTR"/>
    <property type="match status" value="1"/>
</dbReference>
<dbReference type="GO" id="GO:0003700">
    <property type="term" value="F:DNA-binding transcription factor activity"/>
    <property type="evidence" value="ECO:0007669"/>
    <property type="project" value="TreeGrafter"/>
</dbReference>
<dbReference type="InterPro" id="IPR001647">
    <property type="entry name" value="HTH_TetR"/>
</dbReference>
<gene>
    <name evidence="7" type="ORF">SAMN05421833_103173</name>
</gene>
<evidence type="ECO:0000256" key="5">
    <source>
        <dbReference type="SAM" id="MobiDB-lite"/>
    </source>
</evidence>
<accession>A0A1N6UVR2</accession>
<dbReference type="InterPro" id="IPR009057">
    <property type="entry name" value="Homeodomain-like_sf"/>
</dbReference>
<evidence type="ECO:0000256" key="1">
    <source>
        <dbReference type="ARBA" id="ARBA00023015"/>
    </source>
</evidence>
<dbReference type="SUPFAM" id="SSF46689">
    <property type="entry name" value="Homeodomain-like"/>
    <property type="match status" value="1"/>
</dbReference>
<feature type="domain" description="HTH tetR-type" evidence="6">
    <location>
        <begin position="53"/>
        <end position="113"/>
    </location>
</feature>
<dbReference type="PANTHER" id="PTHR30055:SF234">
    <property type="entry name" value="HTH-TYPE TRANSCRIPTIONAL REGULATOR BETI"/>
    <property type="match status" value="1"/>
</dbReference>
<dbReference type="Proteomes" id="UP000186096">
    <property type="component" value="Unassembled WGS sequence"/>
</dbReference>
<dbReference type="GO" id="GO:0000976">
    <property type="term" value="F:transcription cis-regulatory region binding"/>
    <property type="evidence" value="ECO:0007669"/>
    <property type="project" value="TreeGrafter"/>
</dbReference>
<dbReference type="STRING" id="58117.SAMN05421833_103173"/>
<keyword evidence="3" id="KW-0804">Transcription</keyword>
<feature type="region of interest" description="Disordered" evidence="5">
    <location>
        <begin position="1"/>
        <end position="53"/>
    </location>
</feature>
<feature type="compositionally biased region" description="Basic and acidic residues" evidence="5">
    <location>
        <begin position="1"/>
        <end position="18"/>
    </location>
</feature>
<keyword evidence="1" id="KW-0805">Transcription regulation</keyword>
<keyword evidence="2 4" id="KW-0238">DNA-binding</keyword>
<organism evidence="7 8">
    <name type="scientific">Microbispora rosea</name>
    <dbReference type="NCBI Taxonomy" id="58117"/>
    <lineage>
        <taxon>Bacteria</taxon>
        <taxon>Bacillati</taxon>
        <taxon>Actinomycetota</taxon>
        <taxon>Actinomycetes</taxon>
        <taxon>Streptosporangiales</taxon>
        <taxon>Streptosporangiaceae</taxon>
        <taxon>Microbispora</taxon>
    </lineage>
</organism>
<dbReference type="Gene3D" id="1.10.357.10">
    <property type="entry name" value="Tetracycline Repressor, domain 2"/>
    <property type="match status" value="1"/>
</dbReference>
<evidence type="ECO:0000313" key="7">
    <source>
        <dbReference type="EMBL" id="SIQ69679.1"/>
    </source>
</evidence>
<dbReference type="PRINTS" id="PR00455">
    <property type="entry name" value="HTHTETR"/>
</dbReference>
<name>A0A1N6UVR2_9ACTN</name>
<protein>
    <submittedName>
        <fullName evidence="7">Transcriptional regulator, TetR family</fullName>
    </submittedName>
</protein>
<evidence type="ECO:0000259" key="6">
    <source>
        <dbReference type="PROSITE" id="PS50977"/>
    </source>
</evidence>
<evidence type="ECO:0000313" key="8">
    <source>
        <dbReference type="Proteomes" id="UP000186096"/>
    </source>
</evidence>